<evidence type="ECO:0000313" key="2">
    <source>
        <dbReference type="EMBL" id="MBB3195415.1"/>
    </source>
</evidence>
<feature type="domain" description="Transglutaminase-like" evidence="1">
    <location>
        <begin position="162"/>
        <end position="225"/>
    </location>
</feature>
<dbReference type="Gene3D" id="2.60.40.2250">
    <property type="match status" value="1"/>
</dbReference>
<protein>
    <submittedName>
        <fullName evidence="2">Transglutaminase-like putative cysteine protease</fullName>
    </submittedName>
</protein>
<dbReference type="InterPro" id="IPR038765">
    <property type="entry name" value="Papain-like_cys_pep_sf"/>
</dbReference>
<reference evidence="2 3" key="1">
    <citation type="submission" date="2020-08" db="EMBL/GenBank/DDBJ databases">
        <title>Genomic Encyclopedia of Type Strains, Phase III (KMG-III): the genomes of soil and plant-associated and newly described type strains.</title>
        <authorList>
            <person name="Whitman W."/>
        </authorList>
    </citation>
    <scope>NUCLEOTIDE SEQUENCE [LARGE SCALE GENOMIC DNA]</scope>
    <source>
        <strain evidence="2 3">CECT 7247</strain>
    </source>
</reference>
<keyword evidence="3" id="KW-1185">Reference proteome</keyword>
<dbReference type="Gene3D" id="3.10.620.30">
    <property type="match status" value="1"/>
</dbReference>
<sequence length="284" mass="31534">MIRMQLHFELDYLVNDANASLLFNVQPACTALQRVEQERMEMTPGAAWHEREAPCRLNRLISVKAPAGRFHLTYQAAVTVQPLVEPTSALAEADVASLPHDVLGYLMPSRYCESDRLINFAEATFGEIPSGYARVLAVRDWVRRKLRYASSASTTRTSAVETLTDRVGVCRDYAHVMIALCRALSIPARYVTGTDFGADAGKPMDFHAYVEVWLGQRWYVFDPSGLGIPMGYLRIGTGRDAADVPYAMLFGDVISDYAPLVRVTAEQGPGLEMPRHVEEALSTM</sequence>
<organism evidence="2 3">
    <name type="scientific">Roseateles terrae</name>
    <dbReference type="NCBI Taxonomy" id="431060"/>
    <lineage>
        <taxon>Bacteria</taxon>
        <taxon>Pseudomonadati</taxon>
        <taxon>Pseudomonadota</taxon>
        <taxon>Betaproteobacteria</taxon>
        <taxon>Burkholderiales</taxon>
        <taxon>Sphaerotilaceae</taxon>
        <taxon>Roseateles</taxon>
    </lineage>
</organism>
<comment type="caution">
    <text evidence="2">The sequence shown here is derived from an EMBL/GenBank/DDBJ whole genome shotgun (WGS) entry which is preliminary data.</text>
</comment>
<dbReference type="RefSeq" id="WP_088451420.1">
    <property type="nucleotide sequence ID" value="NZ_JACHXO010000004.1"/>
</dbReference>
<dbReference type="PANTHER" id="PTHR33490">
    <property type="entry name" value="BLR5614 PROTEIN-RELATED"/>
    <property type="match status" value="1"/>
</dbReference>
<dbReference type="SMART" id="SM00460">
    <property type="entry name" value="TGc"/>
    <property type="match status" value="1"/>
</dbReference>
<name>A0ABR6GTM4_9BURK</name>
<gene>
    <name evidence="2" type="ORF">FHS28_002818</name>
</gene>
<dbReference type="PANTHER" id="PTHR33490:SF12">
    <property type="entry name" value="BLL5557 PROTEIN"/>
    <property type="match status" value="1"/>
</dbReference>
<dbReference type="Proteomes" id="UP000574369">
    <property type="component" value="Unassembled WGS sequence"/>
</dbReference>
<evidence type="ECO:0000313" key="3">
    <source>
        <dbReference type="Proteomes" id="UP000574369"/>
    </source>
</evidence>
<accession>A0ABR6GTM4</accession>
<dbReference type="Pfam" id="PF01841">
    <property type="entry name" value="Transglut_core"/>
    <property type="match status" value="1"/>
</dbReference>
<proteinExistence type="predicted"/>
<dbReference type="SUPFAM" id="SSF54001">
    <property type="entry name" value="Cysteine proteinases"/>
    <property type="match status" value="1"/>
</dbReference>
<dbReference type="InterPro" id="IPR002931">
    <property type="entry name" value="Transglutaminase-like"/>
</dbReference>
<dbReference type="EMBL" id="JACHXO010000004">
    <property type="protein sequence ID" value="MBB3195415.1"/>
    <property type="molecule type" value="Genomic_DNA"/>
</dbReference>
<evidence type="ECO:0000259" key="1">
    <source>
        <dbReference type="SMART" id="SM00460"/>
    </source>
</evidence>